<protein>
    <submittedName>
        <fullName evidence="2">Uncharacterized protein</fullName>
    </submittedName>
</protein>
<dbReference type="EMBL" id="JAGQHS010000034">
    <property type="protein sequence ID" value="MCA9755867.1"/>
    <property type="molecule type" value="Genomic_DNA"/>
</dbReference>
<comment type="caution">
    <text evidence="2">The sequence shown here is derived from an EMBL/GenBank/DDBJ whole genome shotgun (WGS) entry which is preliminary data.</text>
</comment>
<evidence type="ECO:0000256" key="1">
    <source>
        <dbReference type="SAM" id="Phobius"/>
    </source>
</evidence>
<sequence>MTGPKAYLFLALAAVLGTAFVFARSTWLLLVAQSALAYVILYTDLQRADLGAGFRHMLFWALCVSIVTIQVTLHFPDAAGSTILRGEMYREEMFRYIETGIGAEGTPRLFLPQHGLHYSLTLVISTLSGGFGGLFLGAILLDYMNYYVGSLVRLGEVPSLGALVGWPIWSYVRVAGFIAGAITVAHLFFARFLRRTRWRPDAFRRFLYASVALFLLDIVLKWTLAPMWRQWLERALLGD</sequence>
<accession>A0A956NB11</accession>
<gene>
    <name evidence="2" type="ORF">KDA27_08710</name>
</gene>
<feature type="transmembrane region" description="Helical" evidence="1">
    <location>
        <begin position="168"/>
        <end position="193"/>
    </location>
</feature>
<keyword evidence="1" id="KW-1133">Transmembrane helix</keyword>
<keyword evidence="1" id="KW-0812">Transmembrane</keyword>
<proteinExistence type="predicted"/>
<feature type="transmembrane region" description="Helical" evidence="1">
    <location>
        <begin position="53"/>
        <end position="75"/>
    </location>
</feature>
<feature type="transmembrane region" description="Helical" evidence="1">
    <location>
        <begin position="205"/>
        <end position="224"/>
    </location>
</feature>
<keyword evidence="1" id="KW-0472">Membrane</keyword>
<name>A0A956NB11_UNCEI</name>
<dbReference type="Proteomes" id="UP000739538">
    <property type="component" value="Unassembled WGS sequence"/>
</dbReference>
<reference evidence="2" key="1">
    <citation type="submission" date="2020-04" db="EMBL/GenBank/DDBJ databases">
        <authorList>
            <person name="Zhang T."/>
        </authorList>
    </citation>
    <scope>NUCLEOTIDE SEQUENCE</scope>
    <source>
        <strain evidence="2">HKST-UBA02</strain>
    </source>
</reference>
<organism evidence="2 3">
    <name type="scientific">Eiseniibacteriota bacterium</name>
    <dbReference type="NCBI Taxonomy" id="2212470"/>
    <lineage>
        <taxon>Bacteria</taxon>
        <taxon>Candidatus Eiseniibacteriota</taxon>
    </lineage>
</organism>
<evidence type="ECO:0000313" key="2">
    <source>
        <dbReference type="EMBL" id="MCA9755867.1"/>
    </source>
</evidence>
<reference evidence="2" key="2">
    <citation type="journal article" date="2021" name="Microbiome">
        <title>Successional dynamics and alternative stable states in a saline activated sludge microbial community over 9 years.</title>
        <authorList>
            <person name="Wang Y."/>
            <person name="Ye J."/>
            <person name="Ju F."/>
            <person name="Liu L."/>
            <person name="Boyd J.A."/>
            <person name="Deng Y."/>
            <person name="Parks D.H."/>
            <person name="Jiang X."/>
            <person name="Yin X."/>
            <person name="Woodcroft B.J."/>
            <person name="Tyson G.W."/>
            <person name="Hugenholtz P."/>
            <person name="Polz M.F."/>
            <person name="Zhang T."/>
        </authorList>
    </citation>
    <scope>NUCLEOTIDE SEQUENCE</scope>
    <source>
        <strain evidence="2">HKST-UBA02</strain>
    </source>
</reference>
<evidence type="ECO:0000313" key="3">
    <source>
        <dbReference type="Proteomes" id="UP000739538"/>
    </source>
</evidence>
<feature type="transmembrane region" description="Helical" evidence="1">
    <location>
        <begin position="118"/>
        <end position="141"/>
    </location>
</feature>
<dbReference type="AlphaFoldDB" id="A0A956NB11"/>